<sequence>MINHASQLKLDALSQLPAGITLHIIDFLALMTKEKRRPPGVTRFLNLGFVNRAFYQLCSLTNWKRLNLRSMGIEQGKELVQDLLPRYARHVRRLIVELAFSFQAIIRRLRNILEACINVTELVGYLGNDYNEDHEYFTNNLVHPIPTSFHLIAQLRNLTYFRLDNLDDQNIFQEESLVDLIRNMVHLVHIRLSDVPASFPTAPIFACSHFDQQFRSPLAVFLASLSSLRIIDFTRLSIRGLHAFCFPFEDSLVSLSLCDTPLSISGNDRWARLSESELQSVLRLSKLRKLSVSTPYSTEFLSLFRDCHNITNIHLVANYQIGPRDIEALIEHDNPTWILLKFLLVHVVHVGKRSFRPTEISDLIAYGAEAGVVVECGRLPSDGNRLFKEYGMSIRRGYVWRPDEPSDNESEEHSEERDEGQMRDNRSEGQDEGHDIEGRRDDQSEASNESRSDDQREGQTAERTGENT</sequence>
<proteinExistence type="predicted"/>
<keyword evidence="2" id="KW-1185">Reference proteome</keyword>
<comment type="caution">
    <text evidence="1">The sequence shown here is derived from an EMBL/GenBank/DDBJ whole genome shotgun (WGS) entry which is preliminary data.</text>
</comment>
<reference evidence="2" key="2">
    <citation type="journal article" date="2018" name="Mol. Plant Microbe Interact.">
        <title>Genome sequence resources for the wheat stripe rust pathogen (Puccinia striiformis f. sp. tritici) and the barley stripe rust pathogen (Puccinia striiformis f. sp. hordei).</title>
        <authorList>
            <person name="Xia C."/>
            <person name="Wang M."/>
            <person name="Yin C."/>
            <person name="Cornejo O.E."/>
            <person name="Hulbert S.H."/>
            <person name="Chen X."/>
        </authorList>
    </citation>
    <scope>NUCLEOTIDE SEQUENCE [LARGE SCALE GENOMIC DNA]</scope>
    <source>
        <strain evidence="2">93-210</strain>
    </source>
</reference>
<evidence type="ECO:0000313" key="2">
    <source>
        <dbReference type="Proteomes" id="UP001060170"/>
    </source>
</evidence>
<organism evidence="1 2">
    <name type="scientific">Puccinia striiformis f. sp. tritici</name>
    <dbReference type="NCBI Taxonomy" id="168172"/>
    <lineage>
        <taxon>Eukaryota</taxon>
        <taxon>Fungi</taxon>
        <taxon>Dikarya</taxon>
        <taxon>Basidiomycota</taxon>
        <taxon>Pucciniomycotina</taxon>
        <taxon>Pucciniomycetes</taxon>
        <taxon>Pucciniales</taxon>
        <taxon>Pucciniaceae</taxon>
        <taxon>Puccinia</taxon>
    </lineage>
</organism>
<reference evidence="2" key="1">
    <citation type="journal article" date="2018" name="BMC Genomics">
        <title>Genomic insights into host adaptation between the wheat stripe rust pathogen (Puccinia striiformis f. sp. tritici) and the barley stripe rust pathogen (Puccinia striiformis f. sp. hordei).</title>
        <authorList>
            <person name="Xia C."/>
            <person name="Wang M."/>
            <person name="Yin C."/>
            <person name="Cornejo O.E."/>
            <person name="Hulbert S.H."/>
            <person name="Chen X."/>
        </authorList>
    </citation>
    <scope>NUCLEOTIDE SEQUENCE [LARGE SCALE GENOMIC DNA]</scope>
    <source>
        <strain evidence="2">93-210</strain>
    </source>
</reference>
<name>A0ACC0DY88_9BASI</name>
<gene>
    <name evidence="1" type="ORF">MJO28_014061</name>
</gene>
<accession>A0ACC0DY88</accession>
<evidence type="ECO:0000313" key="1">
    <source>
        <dbReference type="EMBL" id="KAI7940409.1"/>
    </source>
</evidence>
<protein>
    <submittedName>
        <fullName evidence="1">Uncharacterized protein</fullName>
    </submittedName>
</protein>
<reference evidence="1 2" key="3">
    <citation type="journal article" date="2022" name="Microbiol. Spectr.">
        <title>Folding features and dynamics of 3D genome architecture in plant fungal pathogens.</title>
        <authorList>
            <person name="Xia C."/>
        </authorList>
    </citation>
    <scope>NUCLEOTIDE SEQUENCE [LARGE SCALE GENOMIC DNA]</scope>
    <source>
        <strain evidence="1 2">93-210</strain>
    </source>
</reference>
<dbReference type="Proteomes" id="UP001060170">
    <property type="component" value="Chromosome 14"/>
</dbReference>
<dbReference type="EMBL" id="CM045878">
    <property type="protein sequence ID" value="KAI7940409.1"/>
    <property type="molecule type" value="Genomic_DNA"/>
</dbReference>